<proteinExistence type="predicted"/>
<organism evidence="1 2">
    <name type="scientific">Marinobacter nauticus</name>
    <name type="common">Marinobacter hydrocarbonoclasticus</name>
    <name type="synonym">Marinobacter aquaeolei</name>
    <dbReference type="NCBI Taxonomy" id="2743"/>
    <lineage>
        <taxon>Bacteria</taxon>
        <taxon>Pseudomonadati</taxon>
        <taxon>Pseudomonadota</taxon>
        <taxon>Gammaproteobacteria</taxon>
        <taxon>Pseudomonadales</taxon>
        <taxon>Marinobacteraceae</taxon>
        <taxon>Marinobacter</taxon>
    </lineage>
</organism>
<dbReference type="AlphaFoldDB" id="A0A833N988"/>
<dbReference type="RefSeq" id="WP_153740908.1">
    <property type="nucleotide sequence ID" value="NZ_WBMP01000009.1"/>
</dbReference>
<dbReference type="Proteomes" id="UP000469950">
    <property type="component" value="Unassembled WGS sequence"/>
</dbReference>
<sequence length="122" mass="13351">MTPPIFQVCAADPAVTALLGTGPTRLFPFGEAPQDVTLPYAVWQTISGLPENYLGQVPDLDSYTIQIDVYAGRGSEARQVAAALRDAIEPHAYVVGWNGESTDPDTGHKRYGFDIEWYVHRA</sequence>
<dbReference type="Pfam" id="PF11367">
    <property type="entry name" value="Tail_completion_gp17"/>
    <property type="match status" value="1"/>
</dbReference>
<name>A0A833N988_MARNT</name>
<evidence type="ECO:0000313" key="1">
    <source>
        <dbReference type="EMBL" id="KAE8545347.1"/>
    </source>
</evidence>
<evidence type="ECO:0000313" key="2">
    <source>
        <dbReference type="Proteomes" id="UP000469950"/>
    </source>
</evidence>
<evidence type="ECO:0008006" key="3">
    <source>
        <dbReference type="Google" id="ProtNLM"/>
    </source>
</evidence>
<reference evidence="1 2" key="1">
    <citation type="submission" date="2019-10" db="EMBL/GenBank/DDBJ databases">
        <title>Draft genome sequence of Marinobacter hydrocarbonoclasticus NCT7M from the microbiome of the marine copepod.</title>
        <authorList>
            <person name="Nuttall R."/>
            <person name="Sharma G."/>
            <person name="Moisander P."/>
        </authorList>
    </citation>
    <scope>NUCLEOTIDE SEQUENCE [LARGE SCALE GENOMIC DNA]</scope>
    <source>
        <strain evidence="1 2">NCT7M</strain>
    </source>
</reference>
<protein>
    <recommendedName>
        <fullName evidence="3">DUF3168 domain-containing protein</fullName>
    </recommendedName>
</protein>
<dbReference type="EMBL" id="WBMP01000009">
    <property type="protein sequence ID" value="KAE8545347.1"/>
    <property type="molecule type" value="Genomic_DNA"/>
</dbReference>
<dbReference type="InterPro" id="IPR021508">
    <property type="entry name" value="Gp17-like"/>
</dbReference>
<comment type="caution">
    <text evidence="1">The sequence shown here is derived from an EMBL/GenBank/DDBJ whole genome shotgun (WGS) entry which is preliminary data.</text>
</comment>
<accession>A0A833N988</accession>
<gene>
    <name evidence="1" type="ORF">F6453_2319</name>
</gene>